<dbReference type="PANTHER" id="PTHR12651:SF1">
    <property type="entry name" value="26S PROTEASOME NON-ATPASE REGULATORY SUBUNIT 9"/>
    <property type="match status" value="1"/>
</dbReference>
<feature type="compositionally biased region" description="Low complexity" evidence="4">
    <location>
        <begin position="113"/>
        <end position="132"/>
    </location>
</feature>
<dbReference type="Pfam" id="PF17820">
    <property type="entry name" value="PDZ_6"/>
    <property type="match status" value="1"/>
</dbReference>
<evidence type="ECO:0000313" key="8">
    <source>
        <dbReference type="Proteomes" id="UP001280581"/>
    </source>
</evidence>
<feature type="compositionally biased region" description="Polar residues" evidence="4">
    <location>
        <begin position="11"/>
        <end position="22"/>
    </location>
</feature>
<name>A0AAN6LRG2_9PLEO</name>
<keyword evidence="8" id="KW-1185">Reference proteome</keyword>
<dbReference type="PANTHER" id="PTHR12651">
    <property type="entry name" value="26S PROTEASOME NON-ATPASE REGULATORY SUBUNIT 9"/>
    <property type="match status" value="1"/>
</dbReference>
<evidence type="ECO:0000313" key="7">
    <source>
        <dbReference type="EMBL" id="KAK3202016.1"/>
    </source>
</evidence>
<feature type="region of interest" description="Disordered" evidence="4">
    <location>
        <begin position="1"/>
        <end position="22"/>
    </location>
</feature>
<evidence type="ECO:0000256" key="2">
    <source>
        <dbReference type="ARBA" id="ARBA00023186"/>
    </source>
</evidence>
<dbReference type="AlphaFoldDB" id="A0AAN6LRG2"/>
<evidence type="ECO:0000259" key="6">
    <source>
        <dbReference type="Pfam" id="PF18265"/>
    </source>
</evidence>
<comment type="caution">
    <text evidence="7">The sequence shown here is derived from an EMBL/GenBank/DDBJ whole genome shotgun (WGS) entry which is preliminary data.</text>
</comment>
<dbReference type="Gene3D" id="2.30.42.10">
    <property type="match status" value="1"/>
</dbReference>
<evidence type="ECO:0000259" key="5">
    <source>
        <dbReference type="Pfam" id="PF17820"/>
    </source>
</evidence>
<dbReference type="Pfam" id="PF18265">
    <property type="entry name" value="Nas2_N"/>
    <property type="match status" value="1"/>
</dbReference>
<dbReference type="InterPro" id="IPR036034">
    <property type="entry name" value="PDZ_sf"/>
</dbReference>
<dbReference type="SUPFAM" id="SSF50156">
    <property type="entry name" value="PDZ domain-like"/>
    <property type="match status" value="1"/>
</dbReference>
<evidence type="ECO:0000256" key="4">
    <source>
        <dbReference type="SAM" id="MobiDB-lite"/>
    </source>
</evidence>
<evidence type="ECO:0000256" key="3">
    <source>
        <dbReference type="SAM" id="Coils"/>
    </source>
</evidence>
<keyword evidence="3" id="KW-0175">Coiled coil</keyword>
<feature type="coiled-coil region" evidence="3">
    <location>
        <begin position="22"/>
        <end position="49"/>
    </location>
</feature>
<comment type="similarity">
    <text evidence="1">Belongs to the proteasome subunit p27 family.</text>
</comment>
<proteinExistence type="inferred from homology"/>
<sequence length="262" mass="28462">MDDLHAPTVASGPTSAGYSNGVSKDQLSLQELIAEKDRVEAELKALGQVLDSHGVTMTTTLTTFDGFPRSDVDVPQIRTTRARIIRLKNDYKELMSHIEKGLHEHHARLQERQSQTNQTTAAQGAQAAASGSAPPPALEPPFAKVNSVVAGSPAEAAGLQVGDSITKFGWVDWTNHDKLARLTQVVSQNEGVSNTTRHWLWLRPLRGAPRQCEDMADNLQLPVVVKALRPSAAGPSETIEMRLTPRRNWGGRGMLGCNLLPL</sequence>
<dbReference type="EMBL" id="WVTA01000015">
    <property type="protein sequence ID" value="KAK3202016.1"/>
    <property type="molecule type" value="Genomic_DNA"/>
</dbReference>
<dbReference type="Proteomes" id="UP001280581">
    <property type="component" value="Unassembled WGS sequence"/>
</dbReference>
<reference evidence="7 8" key="1">
    <citation type="submission" date="2021-02" db="EMBL/GenBank/DDBJ databases">
        <title>Genome assembly of Pseudopithomyces chartarum.</title>
        <authorList>
            <person name="Jauregui R."/>
            <person name="Singh J."/>
            <person name="Voisey C."/>
        </authorList>
    </citation>
    <scope>NUCLEOTIDE SEQUENCE [LARGE SCALE GENOMIC DNA]</scope>
    <source>
        <strain evidence="7 8">AGR01</strain>
    </source>
</reference>
<dbReference type="GO" id="GO:0070682">
    <property type="term" value="P:proteasome regulatory particle assembly"/>
    <property type="evidence" value="ECO:0007669"/>
    <property type="project" value="InterPro"/>
</dbReference>
<organism evidence="7 8">
    <name type="scientific">Pseudopithomyces chartarum</name>
    <dbReference type="NCBI Taxonomy" id="1892770"/>
    <lineage>
        <taxon>Eukaryota</taxon>
        <taxon>Fungi</taxon>
        <taxon>Dikarya</taxon>
        <taxon>Ascomycota</taxon>
        <taxon>Pezizomycotina</taxon>
        <taxon>Dothideomycetes</taxon>
        <taxon>Pleosporomycetidae</taxon>
        <taxon>Pleosporales</taxon>
        <taxon>Massarineae</taxon>
        <taxon>Didymosphaeriaceae</taxon>
        <taxon>Pseudopithomyces</taxon>
    </lineage>
</organism>
<dbReference type="InterPro" id="IPR041489">
    <property type="entry name" value="PDZ_6"/>
</dbReference>
<evidence type="ECO:0000256" key="1">
    <source>
        <dbReference type="ARBA" id="ARBA00005256"/>
    </source>
</evidence>
<keyword evidence="2" id="KW-0143">Chaperone</keyword>
<dbReference type="InterPro" id="IPR035269">
    <property type="entry name" value="PSMD9"/>
</dbReference>
<dbReference type="InterPro" id="IPR040815">
    <property type="entry name" value="Nas2_N"/>
</dbReference>
<dbReference type="GO" id="GO:0005634">
    <property type="term" value="C:nucleus"/>
    <property type="evidence" value="ECO:0007669"/>
    <property type="project" value="TreeGrafter"/>
</dbReference>
<gene>
    <name evidence="7" type="ORF">GRF29_164g1461751</name>
</gene>
<accession>A0AAN6LRG2</accession>
<dbReference type="GO" id="GO:0005737">
    <property type="term" value="C:cytoplasm"/>
    <property type="evidence" value="ECO:0007669"/>
    <property type="project" value="TreeGrafter"/>
</dbReference>
<feature type="domain" description="PDZ" evidence="5">
    <location>
        <begin position="145"/>
        <end position="184"/>
    </location>
</feature>
<dbReference type="Gene3D" id="6.10.140.1710">
    <property type="match status" value="1"/>
</dbReference>
<protein>
    <recommendedName>
        <fullName evidence="9">26S proteasome non-ATPase regulatory subunit 9</fullName>
    </recommendedName>
</protein>
<feature type="domain" description="Nas2 N-terminal" evidence="6">
    <location>
        <begin position="29"/>
        <end position="107"/>
    </location>
</feature>
<feature type="region of interest" description="Disordered" evidence="4">
    <location>
        <begin position="106"/>
        <end position="140"/>
    </location>
</feature>
<evidence type="ECO:0008006" key="9">
    <source>
        <dbReference type="Google" id="ProtNLM"/>
    </source>
</evidence>